<dbReference type="AlphaFoldDB" id="A0AA39KHS9"/>
<dbReference type="Gene3D" id="3.30.2130.30">
    <property type="match status" value="1"/>
</dbReference>
<dbReference type="InterPro" id="IPR029063">
    <property type="entry name" value="SAM-dependent_MTases_sf"/>
</dbReference>
<dbReference type="Pfam" id="PF01170">
    <property type="entry name" value="UPF0020"/>
    <property type="match status" value="1"/>
</dbReference>
<gene>
    <name evidence="6" type="ORF">PV327_008729</name>
</gene>
<evidence type="ECO:0000256" key="3">
    <source>
        <dbReference type="ARBA" id="ARBA00022694"/>
    </source>
</evidence>
<dbReference type="InterPro" id="IPR000241">
    <property type="entry name" value="RlmKL-like_Mtase"/>
</dbReference>
<evidence type="ECO:0000313" key="7">
    <source>
        <dbReference type="Proteomes" id="UP001168972"/>
    </source>
</evidence>
<accession>A0AA39KHS9</accession>
<keyword evidence="3" id="KW-0819">tRNA processing</keyword>
<dbReference type="Proteomes" id="UP001168972">
    <property type="component" value="Unassembled WGS sequence"/>
</dbReference>
<dbReference type="GO" id="GO:0043527">
    <property type="term" value="C:tRNA methyltransferase complex"/>
    <property type="evidence" value="ECO:0007669"/>
    <property type="project" value="UniProtKB-ARBA"/>
</dbReference>
<sequence length="444" mass="50695">MMLDTSDKTDLKKLFQHSKENENALTIEATVDTGLEWQAIDECKEKITSNLQVKKDRGKIYFNITLDDFPKVLQLRSIDNIYIVAGVHYSEFDSLDNEESLSTLKKIVHISSELDKCLRAWKNVVSFPGKIHPTFEEYRDALEPYKVTRQAHKERQDNIEKGKKKRGCLPSLACHTSVLSYRVTCERNGSHSFKSGEAAYAIGGEIQDTYNWIVDLTSYQLEVLCRIKNDEVILNLRVTSESLHRRNITHFGPTTLRATVCYNLLRLAKPKLGEIIIDPMCGGGSIPIEAALDFSNIYILGGDNNAKAIERSRLNFAALSKMYKSDLIQWSAGNIPFKDSYVDVFITDMPFGKRMGSMSDNRVLYKQHILEMARVLRLNHGRLILLTYDRRSISLAIQATKDLFHVKKTLNVNIGGLNAVVYVLQRTNFEYEKFKGLFRTFISD</sequence>
<organism evidence="6 7">
    <name type="scientific">Microctonus hyperodae</name>
    <name type="common">Parasitoid wasp</name>
    <dbReference type="NCBI Taxonomy" id="165561"/>
    <lineage>
        <taxon>Eukaryota</taxon>
        <taxon>Metazoa</taxon>
        <taxon>Ecdysozoa</taxon>
        <taxon>Arthropoda</taxon>
        <taxon>Hexapoda</taxon>
        <taxon>Insecta</taxon>
        <taxon>Pterygota</taxon>
        <taxon>Neoptera</taxon>
        <taxon>Endopterygota</taxon>
        <taxon>Hymenoptera</taxon>
        <taxon>Apocrita</taxon>
        <taxon>Ichneumonoidea</taxon>
        <taxon>Braconidae</taxon>
        <taxon>Euphorinae</taxon>
        <taxon>Microctonus</taxon>
    </lineage>
</organism>
<reference evidence="6" key="2">
    <citation type="submission" date="2023-03" db="EMBL/GenBank/DDBJ databases">
        <authorList>
            <person name="Inwood S.N."/>
            <person name="Skelly J.G."/>
            <person name="Guhlin J."/>
            <person name="Harrop T.W.R."/>
            <person name="Goldson S.G."/>
            <person name="Dearden P.K."/>
        </authorList>
    </citation>
    <scope>NUCLEOTIDE SEQUENCE</scope>
    <source>
        <strain evidence="6">Lincoln</strain>
        <tissue evidence="6">Whole body</tissue>
    </source>
</reference>
<evidence type="ECO:0000256" key="1">
    <source>
        <dbReference type="ARBA" id="ARBA00004496"/>
    </source>
</evidence>
<dbReference type="GO" id="GO:0016423">
    <property type="term" value="F:tRNA (guanine) methyltransferase activity"/>
    <property type="evidence" value="ECO:0007669"/>
    <property type="project" value="TreeGrafter"/>
</dbReference>
<dbReference type="GO" id="GO:0030488">
    <property type="term" value="P:tRNA methylation"/>
    <property type="evidence" value="ECO:0007669"/>
    <property type="project" value="TreeGrafter"/>
</dbReference>
<evidence type="ECO:0000259" key="4">
    <source>
        <dbReference type="Pfam" id="PF01170"/>
    </source>
</evidence>
<dbReference type="Pfam" id="PF02926">
    <property type="entry name" value="THUMP"/>
    <property type="match status" value="1"/>
</dbReference>
<keyword evidence="2" id="KW-0808">Transferase</keyword>
<dbReference type="PANTHER" id="PTHR14911">
    <property type="entry name" value="THUMP DOMAIN-CONTAINING"/>
    <property type="match status" value="1"/>
</dbReference>
<feature type="domain" description="Ribosomal RNA large subunit methyltransferase K/L-like methyltransferase" evidence="4">
    <location>
        <begin position="247"/>
        <end position="417"/>
    </location>
</feature>
<dbReference type="CDD" id="cd11715">
    <property type="entry name" value="THUMP_AdoMetMT"/>
    <property type="match status" value="1"/>
</dbReference>
<dbReference type="SUPFAM" id="SSF143437">
    <property type="entry name" value="THUMP domain-like"/>
    <property type="match status" value="1"/>
</dbReference>
<comment type="subcellular location">
    <subcellularLocation>
        <location evidence="1">Cytoplasm</location>
    </subcellularLocation>
</comment>
<dbReference type="GO" id="GO:0005737">
    <property type="term" value="C:cytoplasm"/>
    <property type="evidence" value="ECO:0007669"/>
    <property type="project" value="UniProtKB-SubCell"/>
</dbReference>
<feature type="domain" description="THUMP" evidence="5">
    <location>
        <begin position="180"/>
        <end position="234"/>
    </location>
</feature>
<dbReference type="EMBL" id="JAQQBR010001834">
    <property type="protein sequence ID" value="KAK0162385.1"/>
    <property type="molecule type" value="Genomic_DNA"/>
</dbReference>
<name>A0AA39KHS9_MICHY</name>
<evidence type="ECO:0000256" key="2">
    <source>
        <dbReference type="ARBA" id="ARBA00022603"/>
    </source>
</evidence>
<evidence type="ECO:0000259" key="5">
    <source>
        <dbReference type="Pfam" id="PF02926"/>
    </source>
</evidence>
<keyword evidence="7" id="KW-1185">Reference proteome</keyword>
<comment type="caution">
    <text evidence="6">The sequence shown here is derived from an EMBL/GenBank/DDBJ whole genome shotgun (WGS) entry which is preliminary data.</text>
</comment>
<dbReference type="PANTHER" id="PTHR14911:SF13">
    <property type="entry name" value="TRNA (GUANINE(6)-N2)-METHYLTRANSFERASE THUMP3"/>
    <property type="match status" value="1"/>
</dbReference>
<evidence type="ECO:0008006" key="8">
    <source>
        <dbReference type="Google" id="ProtNLM"/>
    </source>
</evidence>
<dbReference type="Gene3D" id="3.40.50.150">
    <property type="entry name" value="Vaccinia Virus protein VP39"/>
    <property type="match status" value="1"/>
</dbReference>
<dbReference type="FunFam" id="3.40.50.150:FF:000073">
    <property type="entry name" value="THUMP domain containing 3"/>
    <property type="match status" value="1"/>
</dbReference>
<dbReference type="GO" id="GO:0003723">
    <property type="term" value="F:RNA binding"/>
    <property type="evidence" value="ECO:0007669"/>
    <property type="project" value="InterPro"/>
</dbReference>
<dbReference type="SUPFAM" id="SSF53335">
    <property type="entry name" value="S-adenosyl-L-methionine-dependent methyltransferases"/>
    <property type="match status" value="1"/>
</dbReference>
<dbReference type="InterPro" id="IPR004114">
    <property type="entry name" value="THUMP_dom"/>
</dbReference>
<reference evidence="6" key="1">
    <citation type="journal article" date="2023" name="bioRxiv">
        <title>Scaffold-level genome assemblies of two parasitoid biocontrol wasps reveal the parthenogenesis mechanism and an associated novel virus.</title>
        <authorList>
            <person name="Inwood S."/>
            <person name="Skelly J."/>
            <person name="Guhlin J."/>
            <person name="Harrop T."/>
            <person name="Goldson S."/>
            <person name="Dearden P."/>
        </authorList>
    </citation>
    <scope>NUCLEOTIDE SEQUENCE</scope>
    <source>
        <strain evidence="6">Lincoln</strain>
        <tissue evidence="6">Whole body</tissue>
    </source>
</reference>
<evidence type="ECO:0000313" key="6">
    <source>
        <dbReference type="EMBL" id="KAK0162385.1"/>
    </source>
</evidence>
<protein>
    <recommendedName>
        <fullName evidence="8">THUMP domain-containing protein 3</fullName>
    </recommendedName>
</protein>
<proteinExistence type="predicted"/>
<keyword evidence="2" id="KW-0489">Methyltransferase</keyword>